<evidence type="ECO:0000313" key="3">
    <source>
        <dbReference type="Proteomes" id="UP000094652"/>
    </source>
</evidence>
<gene>
    <name evidence="2" type="ORF">BGI42_14425</name>
</gene>
<keyword evidence="3" id="KW-1185">Reference proteome</keyword>
<dbReference type="NCBIfam" id="NF005304">
    <property type="entry name" value="PRK06835.1"/>
    <property type="match status" value="1"/>
</dbReference>
<dbReference type="InterPro" id="IPR027417">
    <property type="entry name" value="P-loop_NTPase"/>
</dbReference>
<dbReference type="Gene3D" id="3.40.50.300">
    <property type="entry name" value="P-loop containing nucleotide triphosphate hydrolases"/>
    <property type="match status" value="1"/>
</dbReference>
<dbReference type="Pfam" id="PF01695">
    <property type="entry name" value="IstB_IS21"/>
    <property type="match status" value="1"/>
</dbReference>
<evidence type="ECO:0000259" key="1">
    <source>
        <dbReference type="Pfam" id="PF01695"/>
    </source>
</evidence>
<proteinExistence type="predicted"/>
<accession>A0A1D7XNE5</accession>
<dbReference type="AlphaFoldDB" id="A0A1D7XNE5"/>
<dbReference type="EMBL" id="CP017253">
    <property type="protein sequence ID" value="AOR24848.1"/>
    <property type="molecule type" value="Genomic_DNA"/>
</dbReference>
<dbReference type="PANTHER" id="PTHR30050">
    <property type="entry name" value="CHROMOSOMAL REPLICATION INITIATOR PROTEIN DNAA"/>
    <property type="match status" value="1"/>
</dbReference>
<dbReference type="PANTHER" id="PTHR30050:SF4">
    <property type="entry name" value="ATP-BINDING PROTEIN RV3427C IN INSERTION SEQUENCE-RELATED"/>
    <property type="match status" value="1"/>
</dbReference>
<dbReference type="GO" id="GO:0006260">
    <property type="term" value="P:DNA replication"/>
    <property type="evidence" value="ECO:0007669"/>
    <property type="project" value="TreeGrafter"/>
</dbReference>
<dbReference type="RefSeq" id="WP_069680970.1">
    <property type="nucleotide sequence ID" value="NZ_CP017253.2"/>
</dbReference>
<name>A0A1D7XNE5_9CLOT</name>
<dbReference type="Proteomes" id="UP000094652">
    <property type="component" value="Chromosome"/>
</dbReference>
<dbReference type="GO" id="GO:0005524">
    <property type="term" value="F:ATP binding"/>
    <property type="evidence" value="ECO:0007669"/>
    <property type="project" value="InterPro"/>
</dbReference>
<dbReference type="CDD" id="cd00009">
    <property type="entry name" value="AAA"/>
    <property type="match status" value="1"/>
</dbReference>
<sequence>MINGYQAEILKIYENIRETEAKSLKLRRLEVSSICPEILELDNEIQRMSLRMSLEIIKSDDGEKTLREFKEKIIDLRVKKCEMLVANGFDPEYLNLKYTCNKCKDTGFIGANKCNCYNQKLIRLYYKDSELENTIKENNFNNFDLNLFSTHRLGDEKYSPRKNIENILNYVLNDYIPNFSTQNTNLLFYGNPGSGKTYLSYCLSKAILDKGYLVVYKTSDELIKNLSEIRFNNNYNLSELLLNCDLLIIDDLGAEHLNEFSITELFNIINKRILNKKKMLISTNLTLPGITKQYTERIASRLLGDFKLCKFYSEDIRIKKNLQKNK</sequence>
<dbReference type="STRING" id="394958.BGI42_14425"/>
<protein>
    <submittedName>
        <fullName evidence="2">DNA replication protein DnaC</fullName>
    </submittedName>
</protein>
<dbReference type="KEGG" id="ctae:BGI42_14425"/>
<dbReference type="InterPro" id="IPR002611">
    <property type="entry name" value="IstB_ATP-bd"/>
</dbReference>
<organism evidence="2 3">
    <name type="scientific">Clostridium taeniosporum</name>
    <dbReference type="NCBI Taxonomy" id="394958"/>
    <lineage>
        <taxon>Bacteria</taxon>
        <taxon>Bacillati</taxon>
        <taxon>Bacillota</taxon>
        <taxon>Clostridia</taxon>
        <taxon>Eubacteriales</taxon>
        <taxon>Clostridiaceae</taxon>
        <taxon>Clostridium</taxon>
    </lineage>
</organism>
<evidence type="ECO:0000313" key="2">
    <source>
        <dbReference type="EMBL" id="AOR24848.1"/>
    </source>
</evidence>
<feature type="domain" description="IstB-like ATP-binding" evidence="1">
    <location>
        <begin position="179"/>
        <end position="289"/>
    </location>
</feature>
<dbReference type="OrthoDB" id="9776217at2"/>
<dbReference type="SUPFAM" id="SSF52540">
    <property type="entry name" value="P-loop containing nucleoside triphosphate hydrolases"/>
    <property type="match status" value="1"/>
</dbReference>
<reference evidence="3" key="1">
    <citation type="submission" date="2016-09" db="EMBL/GenBank/DDBJ databases">
        <title>Genomics of Clostridium taeniosporum, an organism which forms endospores with ribbon-like appendages.</title>
        <authorList>
            <person name="Walker J.R."/>
        </authorList>
    </citation>
    <scope>NUCLEOTIDE SEQUENCE [LARGE SCALE GENOMIC DNA]</scope>
    <source>
        <strain evidence="3">1/k</strain>
    </source>
</reference>